<evidence type="ECO:0000259" key="10">
    <source>
        <dbReference type="PROSITE" id="PS50110"/>
    </source>
</evidence>
<dbReference type="InterPro" id="IPR005467">
    <property type="entry name" value="His_kinase_dom"/>
</dbReference>
<dbReference type="OrthoDB" id="636661at2"/>
<dbReference type="InterPro" id="IPR011006">
    <property type="entry name" value="CheY-like_superfamily"/>
</dbReference>
<dbReference type="FunFam" id="3.30.565.10:FF:000006">
    <property type="entry name" value="Sensor histidine kinase WalK"/>
    <property type="match status" value="1"/>
</dbReference>
<dbReference type="InterPro" id="IPR004358">
    <property type="entry name" value="Sig_transdc_His_kin-like_C"/>
</dbReference>
<keyword evidence="4" id="KW-0808">Transferase</keyword>
<evidence type="ECO:0000256" key="5">
    <source>
        <dbReference type="ARBA" id="ARBA00022777"/>
    </source>
</evidence>
<evidence type="ECO:0000256" key="3">
    <source>
        <dbReference type="ARBA" id="ARBA00022553"/>
    </source>
</evidence>
<dbReference type="Proteomes" id="UP000220133">
    <property type="component" value="Chromosome"/>
</dbReference>
<dbReference type="PROSITE" id="PS50110">
    <property type="entry name" value="RESPONSE_REGULATORY"/>
    <property type="match status" value="1"/>
</dbReference>
<gene>
    <name evidence="11" type="ORF">COR50_18430</name>
</gene>
<dbReference type="PANTHER" id="PTHR43711:SF26">
    <property type="entry name" value="SENSOR HISTIDINE KINASE RCSC"/>
    <property type="match status" value="1"/>
</dbReference>
<evidence type="ECO:0000313" key="12">
    <source>
        <dbReference type="Proteomes" id="UP000220133"/>
    </source>
</evidence>
<dbReference type="CDD" id="cd00082">
    <property type="entry name" value="HisKA"/>
    <property type="match status" value="1"/>
</dbReference>
<dbReference type="PROSITE" id="PS50109">
    <property type="entry name" value="HIS_KIN"/>
    <property type="match status" value="1"/>
</dbReference>
<dbReference type="Gene3D" id="3.40.50.2300">
    <property type="match status" value="1"/>
</dbReference>
<evidence type="ECO:0000256" key="1">
    <source>
        <dbReference type="ARBA" id="ARBA00000085"/>
    </source>
</evidence>
<evidence type="ECO:0000313" key="11">
    <source>
        <dbReference type="EMBL" id="ATL48988.1"/>
    </source>
</evidence>
<feature type="transmembrane region" description="Helical" evidence="8">
    <location>
        <begin position="17"/>
        <end position="35"/>
    </location>
</feature>
<dbReference type="InterPro" id="IPR003661">
    <property type="entry name" value="HisK_dim/P_dom"/>
</dbReference>
<dbReference type="AlphaFoldDB" id="A0A291QYH7"/>
<reference evidence="11 12" key="1">
    <citation type="submission" date="2017-10" db="EMBL/GenBank/DDBJ databases">
        <title>Paenichitinophaga pekingensis gen. nov., sp. nov., isolated from activated sludge.</title>
        <authorList>
            <person name="Jin D."/>
            <person name="Kong X."/>
            <person name="Deng Y."/>
            <person name="Bai Z."/>
        </authorList>
    </citation>
    <scope>NUCLEOTIDE SEQUENCE [LARGE SCALE GENOMIC DNA]</scope>
    <source>
        <strain evidence="11 12">13</strain>
    </source>
</reference>
<keyword evidence="8" id="KW-1133">Transmembrane helix</keyword>
<accession>A0A291QYH7</accession>
<dbReference type="InterPro" id="IPR036890">
    <property type="entry name" value="HATPase_C_sf"/>
</dbReference>
<dbReference type="PANTHER" id="PTHR43711">
    <property type="entry name" value="TWO-COMPONENT HISTIDINE KINASE"/>
    <property type="match status" value="1"/>
</dbReference>
<keyword evidence="3 7" id="KW-0597">Phosphoprotein</keyword>
<keyword evidence="8" id="KW-0472">Membrane</keyword>
<dbReference type="KEGG" id="cbae:COR50_18430"/>
<feature type="modified residue" description="4-aspartylphosphate" evidence="7">
    <location>
        <position position="479"/>
    </location>
</feature>
<dbReference type="Gene3D" id="1.10.287.130">
    <property type="match status" value="1"/>
</dbReference>
<dbReference type="EMBL" id="CP023777">
    <property type="protein sequence ID" value="ATL48988.1"/>
    <property type="molecule type" value="Genomic_DNA"/>
</dbReference>
<dbReference type="PRINTS" id="PR00344">
    <property type="entry name" value="BCTRLSENSOR"/>
</dbReference>
<feature type="domain" description="Response regulatory" evidence="10">
    <location>
        <begin position="430"/>
        <end position="542"/>
    </location>
</feature>
<feature type="transmembrane region" description="Helical" evidence="8">
    <location>
        <begin position="149"/>
        <end position="170"/>
    </location>
</feature>
<organism evidence="11 12">
    <name type="scientific">Chitinophaga caeni</name>
    <dbReference type="NCBI Taxonomy" id="2029983"/>
    <lineage>
        <taxon>Bacteria</taxon>
        <taxon>Pseudomonadati</taxon>
        <taxon>Bacteroidota</taxon>
        <taxon>Chitinophagia</taxon>
        <taxon>Chitinophagales</taxon>
        <taxon>Chitinophagaceae</taxon>
        <taxon>Chitinophaga</taxon>
    </lineage>
</organism>
<feature type="transmembrane region" description="Helical" evidence="8">
    <location>
        <begin position="79"/>
        <end position="100"/>
    </location>
</feature>
<feature type="domain" description="Histidine kinase" evidence="9">
    <location>
        <begin position="194"/>
        <end position="407"/>
    </location>
</feature>
<dbReference type="CDD" id="cd00156">
    <property type="entry name" value="REC"/>
    <property type="match status" value="1"/>
</dbReference>
<dbReference type="EC" id="2.7.13.3" evidence="2"/>
<protein>
    <recommendedName>
        <fullName evidence="2">histidine kinase</fullName>
        <ecNumber evidence="2">2.7.13.3</ecNumber>
    </recommendedName>
</protein>
<evidence type="ECO:0000259" key="9">
    <source>
        <dbReference type="PROSITE" id="PS50109"/>
    </source>
</evidence>
<dbReference type="SUPFAM" id="SSF55874">
    <property type="entry name" value="ATPase domain of HSP90 chaperone/DNA topoisomerase II/histidine kinase"/>
    <property type="match status" value="1"/>
</dbReference>
<dbReference type="InterPro" id="IPR050736">
    <property type="entry name" value="Sensor_HK_Regulatory"/>
</dbReference>
<dbReference type="Pfam" id="PF02518">
    <property type="entry name" value="HATPase_c"/>
    <property type="match status" value="1"/>
</dbReference>
<keyword evidence="8" id="KW-0812">Transmembrane</keyword>
<dbReference type="Pfam" id="PF00072">
    <property type="entry name" value="Response_reg"/>
    <property type="match status" value="1"/>
</dbReference>
<proteinExistence type="predicted"/>
<dbReference type="InterPro" id="IPR003594">
    <property type="entry name" value="HATPase_dom"/>
</dbReference>
<keyword evidence="12" id="KW-1185">Reference proteome</keyword>
<keyword evidence="6" id="KW-0902">Two-component regulatory system</keyword>
<comment type="catalytic activity">
    <reaction evidence="1">
        <text>ATP + protein L-histidine = ADP + protein N-phospho-L-histidine.</text>
        <dbReference type="EC" id="2.7.13.3"/>
    </reaction>
</comment>
<evidence type="ECO:0000256" key="4">
    <source>
        <dbReference type="ARBA" id="ARBA00022679"/>
    </source>
</evidence>
<dbReference type="Gene3D" id="3.30.565.10">
    <property type="entry name" value="Histidine kinase-like ATPase, C-terminal domain"/>
    <property type="match status" value="1"/>
</dbReference>
<feature type="transmembrane region" description="Helical" evidence="8">
    <location>
        <begin position="42"/>
        <end position="59"/>
    </location>
</feature>
<dbReference type="SMART" id="SM00448">
    <property type="entry name" value="REC"/>
    <property type="match status" value="1"/>
</dbReference>
<evidence type="ECO:0000256" key="6">
    <source>
        <dbReference type="ARBA" id="ARBA00023012"/>
    </source>
</evidence>
<evidence type="ECO:0000256" key="8">
    <source>
        <dbReference type="SAM" id="Phobius"/>
    </source>
</evidence>
<dbReference type="SUPFAM" id="SSF52172">
    <property type="entry name" value="CheY-like"/>
    <property type="match status" value="1"/>
</dbReference>
<name>A0A291QYH7_9BACT</name>
<sequence>MCKPQINESQESSFNTTMSAITIALCLSNGTFLYLATGSHKFVFLYFLVLALVGVIVLNENGKHLISAYLSQSLHSLSFAYLGIVMEKVIDFSGMFLFLLTLSLLVSSSRRFRIYSFVLAGIAFFFIEFNRNNHVIIEPVIIESEIGIIIVRWVTLATIILLNLPIFAYFHKIMLNQRKSIELAQRERDFLVSQFVHDLRAPMHSIRGYSKILKDQIAGFDQEFDNIENLTRRVERDIDNLLVNNIPGDRIPEADEKTWVESTAYFNTIHQISHSTCQAKGIEFNFQITGSNDVQIQIDTYRVTSILENLIFNAIKFTEPYKAIKLIINITGVELIIKVSDQGIGIPFRKINELFEPYNKSIGSQVSGTGLGLTIAKKFVEQLGGSIKVNSVEGFGTTFLINLPIKTSTNEPPQFDLGNTLEMSMSNDLKAMVIDDDFMNAALLKRFLTDIGFNVKVCHLSREALESLKYFAPDVIFSDFHLPDEVPDMHFSILHSKCPNIPIVITTGSNLQLKNYKKYGIVEILTKGFLKSDVENLILLYCNNELRGKRASA</sequence>
<keyword evidence="5" id="KW-0418">Kinase</keyword>
<evidence type="ECO:0000256" key="2">
    <source>
        <dbReference type="ARBA" id="ARBA00012438"/>
    </source>
</evidence>
<dbReference type="SUPFAM" id="SSF47384">
    <property type="entry name" value="Homodimeric domain of signal transducing histidine kinase"/>
    <property type="match status" value="1"/>
</dbReference>
<dbReference type="GO" id="GO:0000155">
    <property type="term" value="F:phosphorelay sensor kinase activity"/>
    <property type="evidence" value="ECO:0007669"/>
    <property type="project" value="InterPro"/>
</dbReference>
<feature type="transmembrane region" description="Helical" evidence="8">
    <location>
        <begin position="112"/>
        <end position="129"/>
    </location>
</feature>
<dbReference type="InterPro" id="IPR036097">
    <property type="entry name" value="HisK_dim/P_sf"/>
</dbReference>
<evidence type="ECO:0000256" key="7">
    <source>
        <dbReference type="PROSITE-ProRule" id="PRU00169"/>
    </source>
</evidence>
<dbReference type="InterPro" id="IPR001789">
    <property type="entry name" value="Sig_transdc_resp-reg_receiver"/>
</dbReference>
<dbReference type="SMART" id="SM00387">
    <property type="entry name" value="HATPase_c"/>
    <property type="match status" value="1"/>
</dbReference>